<dbReference type="AlphaFoldDB" id="A0A0F9Q7R5"/>
<feature type="non-terminal residue" evidence="1">
    <location>
        <position position="1"/>
    </location>
</feature>
<comment type="caution">
    <text evidence="1">The sequence shown here is derived from an EMBL/GenBank/DDBJ whole genome shotgun (WGS) entry which is preliminary data.</text>
</comment>
<evidence type="ECO:0000313" key="1">
    <source>
        <dbReference type="EMBL" id="KKN01403.1"/>
    </source>
</evidence>
<reference evidence="1" key="1">
    <citation type="journal article" date="2015" name="Nature">
        <title>Complex archaea that bridge the gap between prokaryotes and eukaryotes.</title>
        <authorList>
            <person name="Spang A."/>
            <person name="Saw J.H."/>
            <person name="Jorgensen S.L."/>
            <person name="Zaremba-Niedzwiedzka K."/>
            <person name="Martijn J."/>
            <person name="Lind A.E."/>
            <person name="van Eijk R."/>
            <person name="Schleper C."/>
            <person name="Guy L."/>
            <person name="Ettema T.J."/>
        </authorList>
    </citation>
    <scope>NUCLEOTIDE SEQUENCE</scope>
</reference>
<sequence length="72" mass="7751">DIWKDMTVNFPPLVGDTITASAKPTLSSGQSSLDATLTGWTTTFAAGDYLAFNVDSITTVERVTLTLLVRRT</sequence>
<dbReference type="EMBL" id="LAZR01005266">
    <property type="protein sequence ID" value="KKN01403.1"/>
    <property type="molecule type" value="Genomic_DNA"/>
</dbReference>
<organism evidence="1">
    <name type="scientific">marine sediment metagenome</name>
    <dbReference type="NCBI Taxonomy" id="412755"/>
    <lineage>
        <taxon>unclassified sequences</taxon>
        <taxon>metagenomes</taxon>
        <taxon>ecological metagenomes</taxon>
    </lineage>
</organism>
<proteinExistence type="predicted"/>
<gene>
    <name evidence="1" type="ORF">LCGC14_1128170</name>
</gene>
<protein>
    <submittedName>
        <fullName evidence="1">Uncharacterized protein</fullName>
    </submittedName>
</protein>
<name>A0A0F9Q7R5_9ZZZZ</name>
<accession>A0A0F9Q7R5</accession>